<accession>A0A0P7Z227</accession>
<sequence>MSSSSSVNSAVNISANGAVESPKDSVAATQFLDTQVRKADHLRVCLEEDVQSHRATNGLERYRFTHACLPELNRDDIDISTMFLGKKLATPLLISSMTGGTEQARMINQRLAQVAQRFGLAMGVGSQRVAVENPAVTATFSVRQYAPDALLFANLGAVQLNYDYGISQCQQAVDALEADALILHLNPLQEAVQTEGDVNFKGLFAKIEQLVRSLPVPVVAKEVGNGISAEMARRLMSIGIAAIDVAGAGGTSWARVESERAKDAKQRRLGNTFADWGIPTAECITGIRQVSGSVPLIASGGLRNGLDVAKALALGADLGGLAMPFLQAANQSEAALEALCEALIAEIMTVLFCTGSDRLTALRRRGVIKEI</sequence>
<dbReference type="InterPro" id="IPR000262">
    <property type="entry name" value="FMN-dep_DH"/>
</dbReference>
<comment type="caution">
    <text evidence="11">Lacks conserved residue(s) required for the propagation of feature annotation.</text>
</comment>
<dbReference type="PATRIC" id="fig|1666911.3.peg.3606"/>
<evidence type="ECO:0000259" key="12">
    <source>
        <dbReference type="Pfam" id="PF01070"/>
    </source>
</evidence>
<dbReference type="GO" id="GO:0004452">
    <property type="term" value="F:isopentenyl-diphosphate delta-isomerase activity"/>
    <property type="evidence" value="ECO:0007669"/>
    <property type="project" value="UniProtKB-UniRule"/>
</dbReference>
<dbReference type="EMBL" id="LJZR01000003">
    <property type="protein sequence ID" value="KPQ37044.1"/>
    <property type="molecule type" value="Genomic_DNA"/>
</dbReference>
<protein>
    <recommendedName>
        <fullName evidence="11">Isopentenyl-diphosphate delta-isomerase</fullName>
        <shortName evidence="11">IPP isomerase</shortName>
        <ecNumber evidence="11">5.3.3.2</ecNumber>
    </recommendedName>
    <alternativeName>
        <fullName evidence="11">Isopentenyl diphosphate:dimethylallyl diphosphate isomerase</fullName>
    </alternativeName>
    <alternativeName>
        <fullName evidence="11">Isopentenyl pyrophosphate isomerase</fullName>
    </alternativeName>
    <alternativeName>
        <fullName evidence="11">Type 2 isopentenyl diphosphate isomerase</fullName>
        <shortName evidence="11">IDI-2</shortName>
    </alternativeName>
</protein>
<dbReference type="InterPro" id="IPR011179">
    <property type="entry name" value="IPdP_isomerase"/>
</dbReference>
<dbReference type="NCBIfam" id="TIGR02151">
    <property type="entry name" value="IPP_isom_2"/>
    <property type="match status" value="1"/>
</dbReference>
<comment type="catalytic activity">
    <reaction evidence="11">
        <text>isopentenyl diphosphate = dimethylallyl diphosphate</text>
        <dbReference type="Rhea" id="RHEA:23284"/>
        <dbReference type="ChEBI" id="CHEBI:57623"/>
        <dbReference type="ChEBI" id="CHEBI:128769"/>
        <dbReference type="EC" id="5.3.3.2"/>
    </reaction>
</comment>
<evidence type="ECO:0000256" key="6">
    <source>
        <dbReference type="ARBA" id="ARBA00022842"/>
    </source>
</evidence>
<reference evidence="13 14" key="1">
    <citation type="submission" date="2015-09" db="EMBL/GenBank/DDBJ databases">
        <title>Identification and resolution of microdiversity through metagenomic sequencing of parallel consortia.</title>
        <authorList>
            <person name="Nelson W.C."/>
            <person name="Romine M.F."/>
            <person name="Lindemann S.R."/>
        </authorList>
    </citation>
    <scope>NUCLEOTIDE SEQUENCE [LARGE SCALE GENOMIC DNA]</scope>
    <source>
        <strain evidence="13">Ana</strain>
    </source>
</reference>
<evidence type="ECO:0000256" key="7">
    <source>
        <dbReference type="ARBA" id="ARBA00022857"/>
    </source>
</evidence>
<dbReference type="STRING" id="1666911.HLUCCA11_03750"/>
<comment type="caution">
    <text evidence="13">The sequence shown here is derived from an EMBL/GenBank/DDBJ whole genome shotgun (WGS) entry which is preliminary data.</text>
</comment>
<evidence type="ECO:0000256" key="8">
    <source>
        <dbReference type="ARBA" id="ARBA00023229"/>
    </source>
</evidence>
<dbReference type="GO" id="GO:0010181">
    <property type="term" value="F:FMN binding"/>
    <property type="evidence" value="ECO:0007669"/>
    <property type="project" value="UniProtKB-UniRule"/>
</dbReference>
<dbReference type="AlphaFoldDB" id="A0A0P7Z227"/>
<feature type="binding site" evidence="11">
    <location>
        <position position="221"/>
    </location>
    <ligand>
        <name>FMN</name>
        <dbReference type="ChEBI" id="CHEBI:58210"/>
    </ligand>
</feature>
<feature type="domain" description="FMN-dependent dehydrogenase" evidence="12">
    <location>
        <begin position="204"/>
        <end position="365"/>
    </location>
</feature>
<feature type="binding site" evidence="11">
    <location>
        <position position="154"/>
    </location>
    <ligand>
        <name>FMN</name>
        <dbReference type="ChEBI" id="CHEBI:58210"/>
    </ligand>
</feature>
<comment type="cofactor">
    <cofactor evidence="1 11">
        <name>FMN</name>
        <dbReference type="ChEBI" id="CHEBI:58210"/>
    </cofactor>
</comment>
<dbReference type="Gene3D" id="3.20.20.70">
    <property type="entry name" value="Aldolase class I"/>
    <property type="match status" value="1"/>
</dbReference>
<comment type="subunit">
    <text evidence="10 11">Homooctamer. Dimer of tetramers.</text>
</comment>
<evidence type="ECO:0000313" key="13">
    <source>
        <dbReference type="EMBL" id="KPQ37044.1"/>
    </source>
</evidence>
<dbReference type="GO" id="GO:0070402">
    <property type="term" value="F:NADPH binding"/>
    <property type="evidence" value="ECO:0007669"/>
    <property type="project" value="UniProtKB-UniRule"/>
</dbReference>
<keyword evidence="6 11" id="KW-0460">Magnesium</keyword>
<dbReference type="PIRSF" id="PIRSF003314">
    <property type="entry name" value="IPP_isomerase"/>
    <property type="match status" value="1"/>
</dbReference>
<gene>
    <name evidence="13" type="primary">idi</name>
    <name evidence="11" type="synonym">fni</name>
    <name evidence="13" type="ORF">HLUCCA11_03750</name>
</gene>
<keyword evidence="5 11" id="KW-0479">Metal-binding</keyword>
<feature type="binding site" evidence="11">
    <location>
        <begin position="96"/>
        <end position="98"/>
    </location>
    <ligand>
        <name>FMN</name>
        <dbReference type="ChEBI" id="CHEBI:58210"/>
    </ligand>
</feature>
<evidence type="ECO:0000256" key="4">
    <source>
        <dbReference type="ARBA" id="ARBA00022643"/>
    </source>
</evidence>
<feature type="binding site" evidence="11">
    <location>
        <position position="189"/>
    </location>
    <ligand>
        <name>substrate</name>
    </ligand>
</feature>
<feature type="binding site" evidence="11">
    <location>
        <begin position="37"/>
        <end position="38"/>
    </location>
    <ligand>
        <name>substrate</name>
    </ligand>
</feature>
<feature type="binding site" evidence="11">
    <location>
        <position position="190"/>
    </location>
    <ligand>
        <name>Mg(2+)</name>
        <dbReference type="ChEBI" id="CHEBI:18420"/>
    </ligand>
</feature>
<feature type="binding site" evidence="11">
    <location>
        <begin position="301"/>
        <end position="303"/>
    </location>
    <ligand>
        <name>FMN</name>
        <dbReference type="ChEBI" id="CHEBI:58210"/>
    </ligand>
</feature>
<dbReference type="CDD" id="cd02811">
    <property type="entry name" value="IDI-2_FMN"/>
    <property type="match status" value="1"/>
</dbReference>
<dbReference type="PANTHER" id="PTHR43665:SF1">
    <property type="entry name" value="ISOPENTENYL-DIPHOSPHATE DELTA-ISOMERASE"/>
    <property type="match status" value="1"/>
</dbReference>
<feature type="binding site" evidence="11">
    <location>
        <begin position="322"/>
        <end position="323"/>
    </location>
    <ligand>
        <name>FMN</name>
        <dbReference type="ChEBI" id="CHEBI:58210"/>
    </ligand>
</feature>
<dbReference type="HAMAP" id="MF_00354">
    <property type="entry name" value="Idi_2"/>
    <property type="match status" value="1"/>
</dbReference>
<organism evidence="13 14">
    <name type="scientific">Phormidesmis priestleyi Ana</name>
    <dbReference type="NCBI Taxonomy" id="1666911"/>
    <lineage>
        <taxon>Bacteria</taxon>
        <taxon>Bacillati</taxon>
        <taxon>Cyanobacteriota</taxon>
        <taxon>Cyanophyceae</taxon>
        <taxon>Leptolyngbyales</taxon>
        <taxon>Leptolyngbyaceae</taxon>
        <taxon>Phormidesmis</taxon>
    </lineage>
</organism>
<comment type="cofactor">
    <cofactor evidence="11">
        <name>NADPH</name>
        <dbReference type="ChEBI" id="CHEBI:57783"/>
    </cofactor>
</comment>
<evidence type="ECO:0000313" key="14">
    <source>
        <dbReference type="Proteomes" id="UP000050465"/>
    </source>
</evidence>
<evidence type="ECO:0000256" key="10">
    <source>
        <dbReference type="ARBA" id="ARBA00025810"/>
    </source>
</evidence>
<keyword evidence="3 11" id="KW-0285">Flavoprotein</keyword>
<feature type="domain" description="FMN-dependent dehydrogenase" evidence="12">
    <location>
        <begin position="40"/>
        <end position="127"/>
    </location>
</feature>
<dbReference type="Pfam" id="PF01070">
    <property type="entry name" value="FMN_dh"/>
    <property type="match status" value="2"/>
</dbReference>
<evidence type="ECO:0000256" key="9">
    <source>
        <dbReference type="ARBA" id="ARBA00023235"/>
    </source>
</evidence>
<evidence type="ECO:0000256" key="5">
    <source>
        <dbReference type="ARBA" id="ARBA00022723"/>
    </source>
</evidence>
<evidence type="ECO:0000256" key="3">
    <source>
        <dbReference type="ARBA" id="ARBA00022630"/>
    </source>
</evidence>
<evidence type="ECO:0000256" key="2">
    <source>
        <dbReference type="ARBA" id="ARBA00022490"/>
    </source>
</evidence>
<keyword evidence="9 11" id="KW-0413">Isomerase</keyword>
<dbReference type="PANTHER" id="PTHR43665">
    <property type="entry name" value="ISOPENTENYL-DIPHOSPHATE DELTA-ISOMERASE"/>
    <property type="match status" value="1"/>
</dbReference>
<keyword evidence="4 11" id="KW-0288">FMN</keyword>
<comment type="similarity">
    <text evidence="11">Belongs to the IPP isomerase type 2 family.</text>
</comment>
<dbReference type="GO" id="GO:0005737">
    <property type="term" value="C:cytoplasm"/>
    <property type="evidence" value="ECO:0007669"/>
    <property type="project" value="UniProtKB-SubCell"/>
</dbReference>
<keyword evidence="7 11" id="KW-0521">NADP</keyword>
<dbReference type="GO" id="GO:0016491">
    <property type="term" value="F:oxidoreductase activity"/>
    <property type="evidence" value="ECO:0007669"/>
    <property type="project" value="InterPro"/>
</dbReference>
<feature type="binding site" evidence="11">
    <location>
        <position position="126"/>
    </location>
    <ligand>
        <name>FMN</name>
        <dbReference type="ChEBI" id="CHEBI:58210"/>
    </ligand>
</feature>
<keyword evidence="2 11" id="KW-0963">Cytoplasm</keyword>
<feature type="binding site" evidence="11">
    <location>
        <begin position="126"/>
        <end position="128"/>
    </location>
    <ligand>
        <name>substrate</name>
    </ligand>
</feature>
<dbReference type="GO" id="GO:0008299">
    <property type="term" value="P:isoprenoid biosynthetic process"/>
    <property type="evidence" value="ECO:0007669"/>
    <property type="project" value="UniProtKB-UniRule"/>
</dbReference>
<evidence type="ECO:0000256" key="11">
    <source>
        <dbReference type="HAMAP-Rule" id="MF_00354"/>
    </source>
</evidence>
<comment type="function">
    <text evidence="11">Involved in the biosynthesis of isoprenoids. Catalyzes the 1,3-allylic rearrangement of the homoallylic substrate isopentenyl (IPP) to its allylic isomer, dimethylallyl diphosphate (DMAPP).</text>
</comment>
<proteinExistence type="inferred from homology"/>
<dbReference type="SUPFAM" id="SSF51395">
    <property type="entry name" value="FMN-linked oxidoreductases"/>
    <property type="match status" value="1"/>
</dbReference>
<comment type="cofactor">
    <cofactor evidence="11">
        <name>Mg(2+)</name>
        <dbReference type="ChEBI" id="CHEBI:18420"/>
    </cofactor>
</comment>
<dbReference type="InterPro" id="IPR013785">
    <property type="entry name" value="Aldolase_TIM"/>
</dbReference>
<feature type="binding site" evidence="11">
    <location>
        <position position="251"/>
    </location>
    <ligand>
        <name>FMN</name>
        <dbReference type="ChEBI" id="CHEBI:58210"/>
    </ligand>
</feature>
<keyword evidence="8 11" id="KW-0414">Isoprene biosynthesis</keyword>
<comment type="subcellular location">
    <subcellularLocation>
        <location evidence="11">Cytoplasm</location>
    </subcellularLocation>
</comment>
<dbReference type="Proteomes" id="UP000050465">
    <property type="component" value="Unassembled WGS sequence"/>
</dbReference>
<feature type="binding site" evidence="11">
    <location>
        <position position="95"/>
    </location>
    <ligand>
        <name>FMN</name>
        <dbReference type="ChEBI" id="CHEBI:58210"/>
    </ligand>
</feature>
<evidence type="ECO:0000256" key="1">
    <source>
        <dbReference type="ARBA" id="ARBA00001917"/>
    </source>
</evidence>
<name>A0A0P7Z227_9CYAN</name>
<dbReference type="EC" id="5.3.3.2" evidence="11"/>
<dbReference type="GO" id="GO:0000287">
    <property type="term" value="F:magnesium ion binding"/>
    <property type="evidence" value="ECO:0007669"/>
    <property type="project" value="UniProtKB-UniRule"/>
</dbReference>